<sequence length="121" mass="13037">MPVPCPTMRALAAVMAGLVLPGCAALFVIDTRFSPTAPFTPRNRTAAEITLVYLNDTPRRPIERVGQIQGTRTEWQNNTDLVNAMRAEAARAGLDGVADFRCGLSATFAYQCSGTGFVYVP</sequence>
<organism evidence="1 2">
    <name type="scientific">Plastoroseomonas arctica</name>
    <dbReference type="NCBI Taxonomy" id="1509237"/>
    <lineage>
        <taxon>Bacteria</taxon>
        <taxon>Pseudomonadati</taxon>
        <taxon>Pseudomonadota</taxon>
        <taxon>Alphaproteobacteria</taxon>
        <taxon>Acetobacterales</taxon>
        <taxon>Acetobacteraceae</taxon>
        <taxon>Plastoroseomonas</taxon>
    </lineage>
</organism>
<accession>A0AAF1KN85</accession>
<dbReference type="AlphaFoldDB" id="A0AAF1KN85"/>
<comment type="caution">
    <text evidence="1">The sequence shown here is derived from an EMBL/GenBank/DDBJ whole genome shotgun (WGS) entry which is preliminary data.</text>
</comment>
<dbReference type="EMBL" id="JAAEDH010000016">
    <property type="protein sequence ID" value="MBR0656279.1"/>
    <property type="molecule type" value="Genomic_DNA"/>
</dbReference>
<gene>
    <name evidence="1" type="ORF">GXW79_14450</name>
</gene>
<proteinExistence type="predicted"/>
<evidence type="ECO:0000313" key="2">
    <source>
        <dbReference type="Proteomes" id="UP001196068"/>
    </source>
</evidence>
<keyword evidence="2" id="KW-1185">Reference proteome</keyword>
<reference evidence="1" key="2">
    <citation type="journal article" date="2021" name="Syst. Appl. Microbiol.">
        <title>Roseomonas hellenica sp. nov., isolated from roots of wild-growing Alkanna tinctoria.</title>
        <authorList>
            <person name="Rat A."/>
            <person name="Naranjo H.D."/>
            <person name="Lebbe L."/>
            <person name="Cnockaert M."/>
            <person name="Krigas N."/>
            <person name="Grigoriadou K."/>
            <person name="Maloupa E."/>
            <person name="Willems A."/>
        </authorList>
    </citation>
    <scope>NUCLEOTIDE SEQUENCE</scope>
    <source>
        <strain evidence="1">LMG 28251</strain>
    </source>
</reference>
<reference evidence="1" key="1">
    <citation type="submission" date="2020-01" db="EMBL/GenBank/DDBJ databases">
        <authorList>
            <person name="Rat A."/>
        </authorList>
    </citation>
    <scope>NUCLEOTIDE SEQUENCE</scope>
    <source>
        <strain evidence="1">LMG 28251</strain>
    </source>
</reference>
<evidence type="ECO:0000313" key="1">
    <source>
        <dbReference type="EMBL" id="MBR0656279.1"/>
    </source>
</evidence>
<name>A0AAF1KN85_9PROT</name>
<dbReference type="Proteomes" id="UP001196068">
    <property type="component" value="Unassembled WGS sequence"/>
</dbReference>
<dbReference type="RefSeq" id="WP_211875123.1">
    <property type="nucleotide sequence ID" value="NZ_JAAEDH010000016.1"/>
</dbReference>
<protein>
    <submittedName>
        <fullName evidence="1">Uncharacterized protein</fullName>
    </submittedName>
</protein>